<evidence type="ECO:0000313" key="2">
    <source>
        <dbReference type="Proteomes" id="UP001154282"/>
    </source>
</evidence>
<comment type="caution">
    <text evidence="1">The sequence shown here is derived from an EMBL/GenBank/DDBJ whole genome shotgun (WGS) entry which is preliminary data.</text>
</comment>
<dbReference type="EMBL" id="CAMGYJ010000002">
    <property type="protein sequence ID" value="CAI0387289.1"/>
    <property type="molecule type" value="Genomic_DNA"/>
</dbReference>
<accession>A0AAV0HQS2</accession>
<reference evidence="1" key="1">
    <citation type="submission" date="2022-08" db="EMBL/GenBank/DDBJ databases">
        <authorList>
            <person name="Gutierrez-Valencia J."/>
        </authorList>
    </citation>
    <scope>NUCLEOTIDE SEQUENCE</scope>
</reference>
<organism evidence="1 2">
    <name type="scientific">Linum tenue</name>
    <dbReference type="NCBI Taxonomy" id="586396"/>
    <lineage>
        <taxon>Eukaryota</taxon>
        <taxon>Viridiplantae</taxon>
        <taxon>Streptophyta</taxon>
        <taxon>Embryophyta</taxon>
        <taxon>Tracheophyta</taxon>
        <taxon>Spermatophyta</taxon>
        <taxon>Magnoliopsida</taxon>
        <taxon>eudicotyledons</taxon>
        <taxon>Gunneridae</taxon>
        <taxon>Pentapetalae</taxon>
        <taxon>rosids</taxon>
        <taxon>fabids</taxon>
        <taxon>Malpighiales</taxon>
        <taxon>Linaceae</taxon>
        <taxon>Linum</taxon>
    </lineage>
</organism>
<protein>
    <submittedName>
        <fullName evidence="1">Uncharacterized protein</fullName>
    </submittedName>
</protein>
<keyword evidence="2" id="KW-1185">Reference proteome</keyword>
<proteinExistence type="predicted"/>
<dbReference type="AlphaFoldDB" id="A0AAV0HQS2"/>
<gene>
    <name evidence="1" type="ORF">LITE_LOCUS5402</name>
</gene>
<evidence type="ECO:0000313" key="1">
    <source>
        <dbReference type="EMBL" id="CAI0387289.1"/>
    </source>
</evidence>
<sequence length="107" mass="11314">MADQIDEREQFFFYSRGEMRRAESAGSHIKAAASGWSVAASSGCALAYSALTRAAASSATSALTRAMQHPLKPAPLNLAPYTPGVFTRISYSCISGSQPSPKEAVNQ</sequence>
<name>A0AAV0HQS2_9ROSI</name>
<dbReference type="Proteomes" id="UP001154282">
    <property type="component" value="Unassembled WGS sequence"/>
</dbReference>